<dbReference type="Pfam" id="PF00990">
    <property type="entry name" value="GGDEF"/>
    <property type="match status" value="1"/>
</dbReference>
<dbReference type="SMART" id="SM00267">
    <property type="entry name" value="GGDEF"/>
    <property type="match status" value="1"/>
</dbReference>
<dbReference type="InterPro" id="IPR000014">
    <property type="entry name" value="PAS"/>
</dbReference>
<gene>
    <name evidence="7" type="ORF">EKK97_09225</name>
</gene>
<dbReference type="InterPro" id="IPR029787">
    <property type="entry name" value="Nucleotide_cyclase"/>
</dbReference>
<name>A0A6I6SMX3_9GAMM</name>
<evidence type="ECO:0000313" key="7">
    <source>
        <dbReference type="EMBL" id="QHC49754.1"/>
    </source>
</evidence>
<evidence type="ECO:0000256" key="3">
    <source>
        <dbReference type="ARBA" id="ARBA00034247"/>
    </source>
</evidence>
<dbReference type="GO" id="GO:0005886">
    <property type="term" value="C:plasma membrane"/>
    <property type="evidence" value="ECO:0007669"/>
    <property type="project" value="TreeGrafter"/>
</dbReference>
<dbReference type="Pfam" id="PF13188">
    <property type="entry name" value="PAS_8"/>
    <property type="match status" value="1"/>
</dbReference>
<dbReference type="KEGG" id="htx:EKK97_09225"/>
<reference evidence="7 8" key="1">
    <citation type="submission" date="2019-01" db="EMBL/GenBank/DDBJ databases">
        <title>Complete genome of a denitifying bacterium Halomons sp. BC-M4-5.</title>
        <authorList>
            <person name="Wang L."/>
            <person name="Shao Z."/>
        </authorList>
    </citation>
    <scope>NUCLEOTIDE SEQUENCE [LARGE SCALE GENOMIC DNA]</scope>
    <source>
        <strain evidence="7 8">BC-M4-5</strain>
    </source>
</reference>
<proteinExistence type="predicted"/>
<feature type="domain" description="GGDEF" evidence="6">
    <location>
        <begin position="530"/>
        <end position="659"/>
    </location>
</feature>
<comment type="cofactor">
    <cofactor evidence="1">
        <name>Mg(2+)</name>
        <dbReference type="ChEBI" id="CHEBI:18420"/>
    </cofactor>
</comment>
<organism evidence="7 8">
    <name type="scientific">Billgrantia tianxiuensis</name>
    <dbReference type="NCBI Taxonomy" id="2497861"/>
    <lineage>
        <taxon>Bacteria</taxon>
        <taxon>Pseudomonadati</taxon>
        <taxon>Pseudomonadota</taxon>
        <taxon>Gammaproteobacteria</taxon>
        <taxon>Oceanospirillales</taxon>
        <taxon>Halomonadaceae</taxon>
        <taxon>Billgrantia</taxon>
    </lineage>
</organism>
<dbReference type="PROSITE" id="PS50887">
    <property type="entry name" value="GGDEF"/>
    <property type="match status" value="1"/>
</dbReference>
<dbReference type="EC" id="2.7.7.65" evidence="2"/>
<feature type="domain" description="PAC" evidence="5">
    <location>
        <begin position="447"/>
        <end position="498"/>
    </location>
</feature>
<dbReference type="InterPro" id="IPR001610">
    <property type="entry name" value="PAC"/>
</dbReference>
<accession>A0A6I6SMX3</accession>
<protein>
    <recommendedName>
        <fullName evidence="2">diguanylate cyclase</fullName>
        <ecNumber evidence="2">2.7.7.65</ecNumber>
    </recommendedName>
</protein>
<feature type="domain" description="PAS" evidence="4">
    <location>
        <begin position="375"/>
        <end position="417"/>
    </location>
</feature>
<dbReference type="Proteomes" id="UP000464013">
    <property type="component" value="Chromosome"/>
</dbReference>
<dbReference type="InterPro" id="IPR043128">
    <property type="entry name" value="Rev_trsase/Diguanyl_cyclase"/>
</dbReference>
<dbReference type="AlphaFoldDB" id="A0A6I6SMX3"/>
<keyword evidence="8" id="KW-1185">Reference proteome</keyword>
<dbReference type="GO" id="GO:0043709">
    <property type="term" value="P:cell adhesion involved in single-species biofilm formation"/>
    <property type="evidence" value="ECO:0007669"/>
    <property type="project" value="TreeGrafter"/>
</dbReference>
<dbReference type="Gene3D" id="3.30.450.20">
    <property type="entry name" value="PAS domain"/>
    <property type="match status" value="3"/>
</dbReference>
<dbReference type="SMART" id="SM00086">
    <property type="entry name" value="PAC"/>
    <property type="match status" value="2"/>
</dbReference>
<dbReference type="PROSITE" id="PS50113">
    <property type="entry name" value="PAC"/>
    <property type="match status" value="1"/>
</dbReference>
<dbReference type="InterPro" id="IPR013656">
    <property type="entry name" value="PAS_4"/>
</dbReference>
<evidence type="ECO:0000259" key="4">
    <source>
        <dbReference type="PROSITE" id="PS50112"/>
    </source>
</evidence>
<dbReference type="SUPFAM" id="SSF55073">
    <property type="entry name" value="Nucleotide cyclase"/>
    <property type="match status" value="1"/>
</dbReference>
<dbReference type="NCBIfam" id="TIGR00229">
    <property type="entry name" value="sensory_box"/>
    <property type="match status" value="2"/>
</dbReference>
<dbReference type="FunFam" id="3.30.70.270:FF:000001">
    <property type="entry name" value="Diguanylate cyclase domain protein"/>
    <property type="match status" value="1"/>
</dbReference>
<dbReference type="InterPro" id="IPR050469">
    <property type="entry name" value="Diguanylate_Cyclase"/>
</dbReference>
<comment type="catalytic activity">
    <reaction evidence="3">
        <text>2 GTP = 3',3'-c-di-GMP + 2 diphosphate</text>
        <dbReference type="Rhea" id="RHEA:24898"/>
        <dbReference type="ChEBI" id="CHEBI:33019"/>
        <dbReference type="ChEBI" id="CHEBI:37565"/>
        <dbReference type="ChEBI" id="CHEBI:58805"/>
        <dbReference type="EC" id="2.7.7.65"/>
    </reaction>
</comment>
<dbReference type="Pfam" id="PF13426">
    <property type="entry name" value="PAS_9"/>
    <property type="match status" value="1"/>
</dbReference>
<dbReference type="InterPro" id="IPR000160">
    <property type="entry name" value="GGDEF_dom"/>
</dbReference>
<dbReference type="GO" id="GO:1902201">
    <property type="term" value="P:negative regulation of bacterial-type flagellum-dependent cell motility"/>
    <property type="evidence" value="ECO:0007669"/>
    <property type="project" value="TreeGrafter"/>
</dbReference>
<evidence type="ECO:0000259" key="5">
    <source>
        <dbReference type="PROSITE" id="PS50113"/>
    </source>
</evidence>
<dbReference type="EMBL" id="CP035042">
    <property type="protein sequence ID" value="QHC49754.1"/>
    <property type="molecule type" value="Genomic_DNA"/>
</dbReference>
<dbReference type="NCBIfam" id="TIGR00254">
    <property type="entry name" value="GGDEF"/>
    <property type="match status" value="1"/>
</dbReference>
<dbReference type="CDD" id="cd01949">
    <property type="entry name" value="GGDEF"/>
    <property type="match status" value="1"/>
</dbReference>
<evidence type="ECO:0000313" key="8">
    <source>
        <dbReference type="Proteomes" id="UP000464013"/>
    </source>
</evidence>
<evidence type="ECO:0000259" key="6">
    <source>
        <dbReference type="PROSITE" id="PS50887"/>
    </source>
</evidence>
<dbReference type="PROSITE" id="PS50112">
    <property type="entry name" value="PAS"/>
    <property type="match status" value="1"/>
</dbReference>
<dbReference type="InterPro" id="IPR000700">
    <property type="entry name" value="PAS-assoc_C"/>
</dbReference>
<dbReference type="PANTHER" id="PTHR45138:SF9">
    <property type="entry name" value="DIGUANYLATE CYCLASE DGCM-RELATED"/>
    <property type="match status" value="1"/>
</dbReference>
<dbReference type="CDD" id="cd00130">
    <property type="entry name" value="PAS"/>
    <property type="match status" value="1"/>
</dbReference>
<dbReference type="InterPro" id="IPR035965">
    <property type="entry name" value="PAS-like_dom_sf"/>
</dbReference>
<dbReference type="Gene3D" id="3.30.70.270">
    <property type="match status" value="1"/>
</dbReference>
<dbReference type="SUPFAM" id="SSF55785">
    <property type="entry name" value="PYP-like sensor domain (PAS domain)"/>
    <property type="match status" value="3"/>
</dbReference>
<evidence type="ECO:0000256" key="2">
    <source>
        <dbReference type="ARBA" id="ARBA00012528"/>
    </source>
</evidence>
<evidence type="ECO:0000256" key="1">
    <source>
        <dbReference type="ARBA" id="ARBA00001946"/>
    </source>
</evidence>
<dbReference type="Pfam" id="PF08448">
    <property type="entry name" value="PAS_4"/>
    <property type="match status" value="1"/>
</dbReference>
<dbReference type="GO" id="GO:0052621">
    <property type="term" value="F:diguanylate cyclase activity"/>
    <property type="evidence" value="ECO:0007669"/>
    <property type="project" value="UniProtKB-EC"/>
</dbReference>
<sequence length="670" mass="74416">MQGNRAVNEGNSAASFDDDLGCLLHELPLPVLVVRARQGWRLLYANDAARCHFGLVGRVVEQDLLQLVGDSERQALEAGASALIQADLTETKFAYRGGSGKPPCEAVLRRATWQRQPAWQLTLIPQQDAACPGRASFYEQMFNTNPAVKLLIDPVDGGIVDANDSAVAFYGYPLDVLKQLNITDINCMDPDEVRAGMAKAESCQQLFFEFRHRLANGEIRDVHVYSGPVLLNGHEYLHSIIVDVTDEKRYYAQLEAYNSLFHNLPVGIYRHTAGPRGHFTAANPAMLRIFEADSYPALFAARVSSFYACPKQIRAFMADLKRDGAVVRRPLRLRTMKGRLIHAEVTAYRQTEADGTAEFSGIVEDVTAQHAAQLNQDRLTHLLDASPDIVAIADAEQRVAYINKAGRELLGALPEALPDALATAHPLWACRLIQEQGIPYALEHGHWYAETAVRTCDGEIPVSQLIVARRDENGVLDSIATIMRDISQAKRYQAELEYHAGHDPLTGAVNRNRFIDLLTRERQKAHRESKPLSLVMFDIDRFKHVNDSFGHSVGDMVLSKLVRTCGALLREVDVLARWGGEEFMLLLPDTPLAGAVTLAERLRRAVEKENFSPVPGITSSFGVAELGPDEPESQCYKRLDEALYRAKDEGRNRVCMAESAEDVAEQPKAR</sequence>
<dbReference type="SMART" id="SM00091">
    <property type="entry name" value="PAS"/>
    <property type="match status" value="4"/>
</dbReference>
<dbReference type="PANTHER" id="PTHR45138">
    <property type="entry name" value="REGULATORY COMPONENTS OF SENSORY TRANSDUCTION SYSTEM"/>
    <property type="match status" value="1"/>
</dbReference>